<sequence length="392" mass="43225">MENSKNYNLITTIMFISGIIVMGSLYTALPLTAAFADDFHVPKEVATLNGIVFSITYSLSCLFYGTISEKFGRIKTILVGISGLVIICLIIGLVHSFTLLIIMRAIQGVFAAAFSPVAITYTTETYPPVKRITAISFISTSFMLSGVLGQNLSEIIVSQLNWHWVYFILTMLYLVLVILIYKFVPESPYQNPQLQLSKFFSNFKDFSNNLNVLYCLFISLTLLIMFISMYTILNSYITSEQIGGNMSTASLIKVFGVIGMFLSLLAGRISGRLGLKRTLTLALLTCVVSLVLMGTFHNVIMITIFSVTFVAGIAFSIPTVISKVGLIVKTNHGFFLSVNTVILFLGTAIAPILMIYVARLSSYFIEFLVIALIGMVSVIISIFMPSDLQKSN</sequence>
<dbReference type="Pfam" id="PF07690">
    <property type="entry name" value="MFS_1"/>
    <property type="match status" value="1"/>
</dbReference>
<evidence type="ECO:0000256" key="2">
    <source>
        <dbReference type="ARBA" id="ARBA00008335"/>
    </source>
</evidence>
<dbReference type="InterPro" id="IPR011701">
    <property type="entry name" value="MFS"/>
</dbReference>
<dbReference type="RefSeq" id="WP_061854015.1">
    <property type="nucleotide sequence ID" value="NZ_LUGM01000002.1"/>
</dbReference>
<organism evidence="10 11">
    <name type="scientific">Staphylococcus kloosii</name>
    <dbReference type="NCBI Taxonomy" id="29384"/>
    <lineage>
        <taxon>Bacteria</taxon>
        <taxon>Bacillati</taxon>
        <taxon>Bacillota</taxon>
        <taxon>Bacilli</taxon>
        <taxon>Bacillales</taxon>
        <taxon>Staphylococcaceae</taxon>
        <taxon>Staphylococcus</taxon>
    </lineage>
</organism>
<proteinExistence type="inferred from homology"/>
<keyword evidence="7 8" id="KW-0472">Membrane</keyword>
<feature type="transmembrane region" description="Helical" evidence="8">
    <location>
        <begin position="302"/>
        <end position="321"/>
    </location>
</feature>
<evidence type="ECO:0000256" key="8">
    <source>
        <dbReference type="SAM" id="Phobius"/>
    </source>
</evidence>
<dbReference type="InterPro" id="IPR036259">
    <property type="entry name" value="MFS_trans_sf"/>
</dbReference>
<feature type="transmembrane region" description="Helical" evidence="8">
    <location>
        <begin position="101"/>
        <end position="121"/>
    </location>
</feature>
<feature type="transmembrane region" description="Helical" evidence="8">
    <location>
        <begin position="46"/>
        <end position="65"/>
    </location>
</feature>
<dbReference type="EMBL" id="LUGM01000002">
    <property type="protein sequence ID" value="KYH13784.1"/>
    <property type="molecule type" value="Genomic_DNA"/>
</dbReference>
<feature type="transmembrane region" description="Helical" evidence="8">
    <location>
        <begin position="133"/>
        <end position="152"/>
    </location>
</feature>
<dbReference type="Proteomes" id="UP000075418">
    <property type="component" value="Unassembled WGS sequence"/>
</dbReference>
<keyword evidence="3" id="KW-0813">Transport</keyword>
<keyword evidence="4" id="KW-1003">Cell membrane</keyword>
<evidence type="ECO:0000256" key="5">
    <source>
        <dbReference type="ARBA" id="ARBA00022692"/>
    </source>
</evidence>
<keyword evidence="6 8" id="KW-1133">Transmembrane helix</keyword>
<feature type="domain" description="Major facilitator superfamily (MFS) profile" evidence="9">
    <location>
        <begin position="10"/>
        <end position="389"/>
    </location>
</feature>
<comment type="similarity">
    <text evidence="2">Belongs to the major facilitator superfamily.</text>
</comment>
<evidence type="ECO:0000256" key="4">
    <source>
        <dbReference type="ARBA" id="ARBA00022475"/>
    </source>
</evidence>
<evidence type="ECO:0000256" key="1">
    <source>
        <dbReference type="ARBA" id="ARBA00004651"/>
    </source>
</evidence>
<dbReference type="PANTHER" id="PTHR43271">
    <property type="entry name" value="BLL2771 PROTEIN"/>
    <property type="match status" value="1"/>
</dbReference>
<feature type="transmembrane region" description="Helical" evidence="8">
    <location>
        <begin position="245"/>
        <end position="266"/>
    </location>
</feature>
<feature type="transmembrane region" description="Helical" evidence="8">
    <location>
        <begin position="363"/>
        <end position="384"/>
    </location>
</feature>
<accession>A0A151A2Z2</accession>
<feature type="transmembrane region" description="Helical" evidence="8">
    <location>
        <begin position="212"/>
        <end position="233"/>
    </location>
</feature>
<dbReference type="GO" id="GO:0022857">
    <property type="term" value="F:transmembrane transporter activity"/>
    <property type="evidence" value="ECO:0007669"/>
    <property type="project" value="InterPro"/>
</dbReference>
<feature type="transmembrane region" description="Helical" evidence="8">
    <location>
        <begin position="333"/>
        <end position="357"/>
    </location>
</feature>
<dbReference type="PROSITE" id="PS50850">
    <property type="entry name" value="MFS"/>
    <property type="match status" value="1"/>
</dbReference>
<feature type="transmembrane region" description="Helical" evidence="8">
    <location>
        <begin position="77"/>
        <end position="95"/>
    </location>
</feature>
<protein>
    <submittedName>
        <fullName evidence="10">MFS transporter</fullName>
    </submittedName>
</protein>
<evidence type="ECO:0000256" key="7">
    <source>
        <dbReference type="ARBA" id="ARBA00023136"/>
    </source>
</evidence>
<dbReference type="CDD" id="cd17324">
    <property type="entry name" value="MFS_NepI_like"/>
    <property type="match status" value="1"/>
</dbReference>
<reference evidence="10 11" key="1">
    <citation type="submission" date="2016-02" db="EMBL/GenBank/DDBJ databases">
        <title>Draft genome sequence of hydrocarbon degrading Staphylococcus saprophyticus Strain CNV2, isolated from crude-oil contaminated soil from Noonmati Oil Refinery, Guwahati, Assam, India.</title>
        <authorList>
            <person name="Mukherjee A."/>
            <person name="Chettri B."/>
            <person name="Langpoklakpam J."/>
            <person name="Singh A.K."/>
            <person name="Chattopadhyay D.J."/>
        </authorList>
    </citation>
    <scope>NUCLEOTIDE SEQUENCE [LARGE SCALE GENOMIC DNA]</scope>
    <source>
        <strain evidence="10 11">CNV2</strain>
    </source>
</reference>
<dbReference type="InterPro" id="IPR020846">
    <property type="entry name" value="MFS_dom"/>
</dbReference>
<dbReference type="PANTHER" id="PTHR43271:SF2">
    <property type="entry name" value="BLL2771 PROTEIN"/>
    <property type="match status" value="1"/>
</dbReference>
<evidence type="ECO:0000313" key="11">
    <source>
        <dbReference type="Proteomes" id="UP000075418"/>
    </source>
</evidence>
<evidence type="ECO:0000256" key="3">
    <source>
        <dbReference type="ARBA" id="ARBA00022448"/>
    </source>
</evidence>
<evidence type="ECO:0000313" key="10">
    <source>
        <dbReference type="EMBL" id="KYH13784.1"/>
    </source>
</evidence>
<feature type="transmembrane region" description="Helical" evidence="8">
    <location>
        <begin position="278"/>
        <end position="296"/>
    </location>
</feature>
<evidence type="ECO:0000259" key="9">
    <source>
        <dbReference type="PROSITE" id="PS50850"/>
    </source>
</evidence>
<dbReference type="AlphaFoldDB" id="A0A151A2Z2"/>
<dbReference type="SUPFAM" id="SSF103473">
    <property type="entry name" value="MFS general substrate transporter"/>
    <property type="match status" value="1"/>
</dbReference>
<dbReference type="GO" id="GO:0005886">
    <property type="term" value="C:plasma membrane"/>
    <property type="evidence" value="ECO:0007669"/>
    <property type="project" value="UniProtKB-SubCell"/>
</dbReference>
<evidence type="ECO:0000256" key="6">
    <source>
        <dbReference type="ARBA" id="ARBA00022989"/>
    </source>
</evidence>
<dbReference type="Gene3D" id="1.20.1250.20">
    <property type="entry name" value="MFS general substrate transporter like domains"/>
    <property type="match status" value="1"/>
</dbReference>
<feature type="transmembrane region" description="Helical" evidence="8">
    <location>
        <begin position="7"/>
        <end position="26"/>
    </location>
</feature>
<comment type="subcellular location">
    <subcellularLocation>
        <location evidence="1">Cell membrane</location>
        <topology evidence="1">Multi-pass membrane protein</topology>
    </subcellularLocation>
</comment>
<feature type="transmembrane region" description="Helical" evidence="8">
    <location>
        <begin position="164"/>
        <end position="184"/>
    </location>
</feature>
<gene>
    <name evidence="10" type="ORF">A0131_03055</name>
</gene>
<keyword evidence="5 8" id="KW-0812">Transmembrane</keyword>
<name>A0A151A2Z2_9STAP</name>
<comment type="caution">
    <text evidence="10">The sequence shown here is derived from an EMBL/GenBank/DDBJ whole genome shotgun (WGS) entry which is preliminary data.</text>
</comment>